<name>A0A6N2M4S5_SALVM</name>
<gene>
    <name evidence="1" type="ORF">SVIM_LOCUS319526</name>
</gene>
<sequence>MVEISSSINHDHIAFLLYSNA</sequence>
<dbReference type="EMBL" id="CAADRP010001705">
    <property type="protein sequence ID" value="VFU48607.1"/>
    <property type="molecule type" value="Genomic_DNA"/>
</dbReference>
<proteinExistence type="predicted"/>
<evidence type="ECO:0000313" key="1">
    <source>
        <dbReference type="EMBL" id="VFU48607.1"/>
    </source>
</evidence>
<accession>A0A6N2M4S5</accession>
<reference evidence="1" key="1">
    <citation type="submission" date="2019-03" db="EMBL/GenBank/DDBJ databases">
        <authorList>
            <person name="Mank J."/>
            <person name="Almeida P."/>
        </authorList>
    </citation>
    <scope>NUCLEOTIDE SEQUENCE</scope>
    <source>
        <strain evidence="1">78183</strain>
    </source>
</reference>
<protein>
    <submittedName>
        <fullName evidence="1">Uncharacterized protein</fullName>
    </submittedName>
</protein>
<organism evidence="1">
    <name type="scientific">Salix viminalis</name>
    <name type="common">Common osier</name>
    <name type="synonym">Basket willow</name>
    <dbReference type="NCBI Taxonomy" id="40686"/>
    <lineage>
        <taxon>Eukaryota</taxon>
        <taxon>Viridiplantae</taxon>
        <taxon>Streptophyta</taxon>
        <taxon>Embryophyta</taxon>
        <taxon>Tracheophyta</taxon>
        <taxon>Spermatophyta</taxon>
        <taxon>Magnoliopsida</taxon>
        <taxon>eudicotyledons</taxon>
        <taxon>Gunneridae</taxon>
        <taxon>Pentapetalae</taxon>
        <taxon>rosids</taxon>
        <taxon>fabids</taxon>
        <taxon>Malpighiales</taxon>
        <taxon>Salicaceae</taxon>
        <taxon>Saliceae</taxon>
        <taxon>Salix</taxon>
    </lineage>
</organism>
<dbReference type="AlphaFoldDB" id="A0A6N2M4S5"/>